<organism evidence="2 3">
    <name type="scientific">Mikania micrantha</name>
    <name type="common">bitter vine</name>
    <dbReference type="NCBI Taxonomy" id="192012"/>
    <lineage>
        <taxon>Eukaryota</taxon>
        <taxon>Viridiplantae</taxon>
        <taxon>Streptophyta</taxon>
        <taxon>Embryophyta</taxon>
        <taxon>Tracheophyta</taxon>
        <taxon>Spermatophyta</taxon>
        <taxon>Magnoliopsida</taxon>
        <taxon>eudicotyledons</taxon>
        <taxon>Gunneridae</taxon>
        <taxon>Pentapetalae</taxon>
        <taxon>asterids</taxon>
        <taxon>campanulids</taxon>
        <taxon>Asterales</taxon>
        <taxon>Asteraceae</taxon>
        <taxon>Asteroideae</taxon>
        <taxon>Heliantheae alliance</taxon>
        <taxon>Eupatorieae</taxon>
        <taxon>Mikania</taxon>
    </lineage>
</organism>
<name>A0A5N6PPW5_9ASTR</name>
<proteinExistence type="predicted"/>
<evidence type="ECO:0000313" key="3">
    <source>
        <dbReference type="Proteomes" id="UP000326396"/>
    </source>
</evidence>
<keyword evidence="3" id="KW-1185">Reference proteome</keyword>
<reference evidence="2 3" key="1">
    <citation type="submission" date="2019-05" db="EMBL/GenBank/DDBJ databases">
        <title>Mikania micrantha, genome provides insights into the molecular mechanism of rapid growth.</title>
        <authorList>
            <person name="Liu B."/>
        </authorList>
    </citation>
    <scope>NUCLEOTIDE SEQUENCE [LARGE SCALE GENOMIC DNA]</scope>
    <source>
        <strain evidence="2">NLD-2019</strain>
        <tissue evidence="2">Leaf</tissue>
    </source>
</reference>
<gene>
    <name evidence="2" type="ORF">E3N88_06528</name>
</gene>
<protein>
    <submittedName>
        <fullName evidence="2">Uncharacterized protein</fullName>
    </submittedName>
</protein>
<accession>A0A5N6PPW5</accession>
<evidence type="ECO:0000313" key="2">
    <source>
        <dbReference type="EMBL" id="KAD6795632.1"/>
    </source>
</evidence>
<evidence type="ECO:0000256" key="1">
    <source>
        <dbReference type="SAM" id="Coils"/>
    </source>
</evidence>
<feature type="coiled-coil region" evidence="1">
    <location>
        <begin position="139"/>
        <end position="173"/>
    </location>
</feature>
<dbReference type="AlphaFoldDB" id="A0A5N6PPW5"/>
<keyword evidence="1" id="KW-0175">Coiled coil</keyword>
<dbReference type="OrthoDB" id="1435387at2759"/>
<sequence length="186" mass="22033">MQKLYPTEHGSHLRDEHFAEWFEKRLWDFESWRKKSKITKSNRDKANDKAACHTGGSIGHDEYRARMASYLEEIIKKNGLEFSVDDPDVWSRVVEPDLKRTRRVYGIGSSDISYVVTRIASSSSGVTQSDTQHLSQKKIHDLEVQIEAERRSRLQLEEEIRKERQERLQMQLQMKEFMKFMQRPDS</sequence>
<dbReference type="EMBL" id="SZYD01000003">
    <property type="protein sequence ID" value="KAD6795632.1"/>
    <property type="molecule type" value="Genomic_DNA"/>
</dbReference>
<dbReference type="Proteomes" id="UP000326396">
    <property type="component" value="Linkage Group LG11"/>
</dbReference>
<comment type="caution">
    <text evidence="2">The sequence shown here is derived from an EMBL/GenBank/DDBJ whole genome shotgun (WGS) entry which is preliminary data.</text>
</comment>